<proteinExistence type="inferred from homology"/>
<dbReference type="InterPro" id="IPR020287">
    <property type="entry name" value="Tail_sheath_C"/>
</dbReference>
<name>A0A0U3N4B2_9BURK</name>
<dbReference type="InterPro" id="IPR052042">
    <property type="entry name" value="Tail_sheath_structural"/>
</dbReference>
<accession>A0A0U3N4B2</accession>
<evidence type="ECO:0000256" key="1">
    <source>
        <dbReference type="ARBA" id="ARBA00008005"/>
    </source>
</evidence>
<dbReference type="PANTHER" id="PTHR35861:SF1">
    <property type="entry name" value="PHAGE TAIL SHEATH PROTEIN"/>
    <property type="match status" value="1"/>
</dbReference>
<comment type="similarity">
    <text evidence="1">Belongs to the myoviridae tail sheath protein family.</text>
</comment>
<organism evidence="2 3">
    <name type="scientific">Roseateles depolymerans</name>
    <dbReference type="NCBI Taxonomy" id="76731"/>
    <lineage>
        <taxon>Bacteria</taxon>
        <taxon>Pseudomonadati</taxon>
        <taxon>Pseudomonadota</taxon>
        <taxon>Betaproteobacteria</taxon>
        <taxon>Burkholderiales</taxon>
        <taxon>Sphaerotilaceae</taxon>
        <taxon>Roseateles</taxon>
    </lineage>
</organism>
<reference evidence="2 3" key="1">
    <citation type="submission" date="2015-12" db="EMBL/GenBank/DDBJ databases">
        <title>Complete genome of Roseateles depolymerans KCTC 42856.</title>
        <authorList>
            <person name="Kim K.M."/>
        </authorList>
    </citation>
    <scope>NUCLEOTIDE SEQUENCE [LARGE SCALE GENOMIC DNA]</scope>
    <source>
        <strain evidence="2 3">KCTC 42856</strain>
    </source>
</reference>
<sequence>MAMKTPGVYIVEKNAFPNSVVEVATAVPAFVGYTAKADNVGKSLKGKPWRISSMAEFHTYFGLAPAVRLTIRDKTADDDEAAFSLGKKDYVLAQPPGKEGGRFLLYQSMRHFFQNGGGPCYVVSVGDFDSSIGAEDLTGGIDALLKEQEPTMLVVPDAVLLKEDDCVAVQQAMLQHCGGKMRNRMAILDVYAGYRDQKHPKGDPVAAFRNNLGINFLDFASAYYPWVRTTVVQERDLDYTHIVNPALLSDLIRQDLQLPEKQEDDALAQGTTGAALRRQSLWESLARVSYDDDAWKKALTEEINKSNKSDEDKQKLLSDEALKNAVATHKSLLHKSLVAISPLYNTILGEARNQLNLMPPSAAMAGIYTMVDNTRGVWKAPANVSINGVVAPAVSISHEDQEDLNVTTQGKSINAIRSFIGEGVLVWGARTLDGNSLDWRYINVRRTMIMLEESCRLAAKAMVFEPNVSNTWETIRAMIGNFLTSVWKRGGLAGAVPEDAFSVHVGLNETMTPEDILEGILRVTVLVAISRPAEFIEITFQQQMQKS</sequence>
<dbReference type="Gene3D" id="3.40.50.11780">
    <property type="match status" value="1"/>
</dbReference>
<dbReference type="Pfam" id="PF17482">
    <property type="entry name" value="Phage_sheath_1C"/>
    <property type="match status" value="1"/>
</dbReference>
<dbReference type="Proteomes" id="UP000060699">
    <property type="component" value="Chromosome"/>
</dbReference>
<dbReference type="PANTHER" id="PTHR35861">
    <property type="match status" value="1"/>
</dbReference>
<dbReference type="AlphaFoldDB" id="A0A0U3N4B2"/>
<dbReference type="KEGG" id="rdp:RD2015_2586"/>
<dbReference type="EMBL" id="CP013729">
    <property type="protein sequence ID" value="ALV07051.1"/>
    <property type="molecule type" value="Genomic_DNA"/>
</dbReference>
<dbReference type="OrthoDB" id="9767864at2"/>
<evidence type="ECO:0000313" key="2">
    <source>
        <dbReference type="EMBL" id="ALV07051.1"/>
    </source>
</evidence>
<keyword evidence="3" id="KW-1185">Reference proteome</keyword>
<gene>
    <name evidence="2" type="ORF">RD2015_2586</name>
</gene>
<protein>
    <submittedName>
        <fullName evidence="2">Phage tail sheath protein FI</fullName>
    </submittedName>
</protein>
<dbReference type="PATRIC" id="fig|76731.3.peg.2646"/>
<dbReference type="RefSeq" id="WP_058935232.1">
    <property type="nucleotide sequence ID" value="NZ_CP013729.1"/>
</dbReference>
<evidence type="ECO:0000313" key="3">
    <source>
        <dbReference type="Proteomes" id="UP000060699"/>
    </source>
</evidence>
<dbReference type="STRING" id="76731.RD2015_2586"/>